<dbReference type="PROSITE" id="PS51257">
    <property type="entry name" value="PROKAR_LIPOPROTEIN"/>
    <property type="match status" value="1"/>
</dbReference>
<evidence type="ECO:0000313" key="3">
    <source>
        <dbReference type="EMBL" id="MFB9057819.1"/>
    </source>
</evidence>
<dbReference type="RefSeq" id="WP_379862072.1">
    <property type="nucleotide sequence ID" value="NZ_JBHMFC010000098.1"/>
</dbReference>
<protein>
    <submittedName>
        <fullName evidence="3">DUF4955 domain-containing protein</fullName>
    </submittedName>
</protein>
<evidence type="ECO:0000259" key="2">
    <source>
        <dbReference type="Pfam" id="PF16315"/>
    </source>
</evidence>
<sequence>MVRFKSILQLIFIISLFTACRSQQSPTWINFKEARQNGTEPILPDFSYVGYKYSEVGIPDLEYKVFDVTNFGAIPNDLKSDKSAIKKAIAAASKHGEGIIYFPKGKYYINTLEDSLDIIEIKSSKIIFRGEDKENTILFFEKDLPPTDPNKLWSCPSAIKVEASGKDEFLTKIVSNTKRETFSIQVEDASKIKKGDWIIIKVLNNSEDLIKYDLQPLVPESEWTSILNKGVKVNERHQVSSVDGNTVMLVEPIHYDIDAKHNWEVTTFTNIDHVGFENLTFEGNWLKKFEHHRSAQDDGGWSILTISKAVNSWIKDCSFKNVNRCVNFSESAACTALNITIEGNLGHTAIDAQGSTGILMAKINDIAGMHHSVGVAGGSTSNTVIWRSKYASHTSFESHASQPRSTLFDNVEGGFFQGRAGGARFNLPNHGRYLVLWNFKEIDEPEKNFRFVATDSWYWRIVPPIIVGFHGAGTTFKEDEVQIIESLGKPVKPESLFEEQLKLRLGRLPQWIIDCKTNFK</sequence>
<evidence type="ECO:0000313" key="4">
    <source>
        <dbReference type="Proteomes" id="UP001589585"/>
    </source>
</evidence>
<dbReference type="Proteomes" id="UP001589585">
    <property type="component" value="Unassembled WGS sequence"/>
</dbReference>
<dbReference type="Pfam" id="PF16315">
    <property type="entry name" value="DUF4955"/>
    <property type="match status" value="1"/>
</dbReference>
<dbReference type="InterPro" id="IPR011050">
    <property type="entry name" value="Pectin_lyase_fold/virulence"/>
</dbReference>
<comment type="caution">
    <text evidence="3">The sequence shown here is derived from an EMBL/GenBank/DDBJ whole genome shotgun (WGS) entry which is preliminary data.</text>
</comment>
<dbReference type="InterPro" id="IPR032532">
    <property type="entry name" value="DUF4955"/>
</dbReference>
<dbReference type="InterPro" id="IPR024535">
    <property type="entry name" value="RHGA/B-epi-like_pectate_lyase"/>
</dbReference>
<name>A0ABV5FED8_9FLAO</name>
<dbReference type="Pfam" id="PF12708">
    <property type="entry name" value="Pect-lyase_RHGA_epim"/>
    <property type="match status" value="1"/>
</dbReference>
<gene>
    <name evidence="3" type="ORF">ACFFU9_13815</name>
</gene>
<dbReference type="SUPFAM" id="SSF51126">
    <property type="entry name" value="Pectin lyase-like"/>
    <property type="match status" value="1"/>
</dbReference>
<feature type="domain" description="Rhamnogalacturonase A/B/Epimerase-like pectate lyase" evidence="1">
    <location>
        <begin position="66"/>
        <end position="136"/>
    </location>
</feature>
<keyword evidence="4" id="KW-1185">Reference proteome</keyword>
<accession>A0ABV5FED8</accession>
<dbReference type="InterPro" id="IPR012334">
    <property type="entry name" value="Pectin_lyas_fold"/>
</dbReference>
<dbReference type="Gene3D" id="2.160.20.10">
    <property type="entry name" value="Single-stranded right-handed beta-helix, Pectin lyase-like"/>
    <property type="match status" value="1"/>
</dbReference>
<reference evidence="3 4" key="1">
    <citation type="submission" date="2024-09" db="EMBL/GenBank/DDBJ databases">
        <authorList>
            <person name="Sun Q."/>
            <person name="Mori K."/>
        </authorList>
    </citation>
    <scope>NUCLEOTIDE SEQUENCE [LARGE SCALE GENOMIC DNA]</scope>
    <source>
        <strain evidence="3 4">CECT 8622</strain>
    </source>
</reference>
<proteinExistence type="predicted"/>
<organism evidence="3 4">
    <name type="scientific">Mariniflexile ostreae</name>
    <dbReference type="NCBI Taxonomy" id="1520892"/>
    <lineage>
        <taxon>Bacteria</taxon>
        <taxon>Pseudomonadati</taxon>
        <taxon>Bacteroidota</taxon>
        <taxon>Flavobacteriia</taxon>
        <taxon>Flavobacteriales</taxon>
        <taxon>Flavobacteriaceae</taxon>
        <taxon>Mariniflexile</taxon>
    </lineage>
</organism>
<evidence type="ECO:0000259" key="1">
    <source>
        <dbReference type="Pfam" id="PF12708"/>
    </source>
</evidence>
<dbReference type="EMBL" id="JBHMFC010000098">
    <property type="protein sequence ID" value="MFB9057819.1"/>
    <property type="molecule type" value="Genomic_DNA"/>
</dbReference>
<feature type="domain" description="DUF4955" evidence="2">
    <location>
        <begin position="368"/>
        <end position="514"/>
    </location>
</feature>